<keyword evidence="4" id="KW-1185">Reference proteome</keyword>
<evidence type="ECO:0000313" key="3">
    <source>
        <dbReference type="EMBL" id="RCG26457.1"/>
    </source>
</evidence>
<keyword evidence="2" id="KW-0472">Membrane</keyword>
<evidence type="ECO:0000256" key="1">
    <source>
        <dbReference type="SAM" id="MobiDB-lite"/>
    </source>
</evidence>
<dbReference type="RefSeq" id="WP_114021006.1">
    <property type="nucleotide sequence ID" value="NZ_QOIN01000034.1"/>
</dbReference>
<feature type="compositionally biased region" description="Low complexity" evidence="1">
    <location>
        <begin position="109"/>
        <end position="123"/>
    </location>
</feature>
<evidence type="ECO:0000313" key="4">
    <source>
        <dbReference type="Proteomes" id="UP000252914"/>
    </source>
</evidence>
<sequence>MPTEQSTRHPRTSWCARALLLAALLLGLVTMHTLGHPSPEPASAAPTAAVAASTARGGDVPLTAPAEAAGPPGYAMPAARTVPGADSASIGHPASAAQAAHAAASVGQADQAAHAAHAAPSQPGGHGAGHGEGHGTGMDPTSVCLAVLGVWSAVALLGLLVVLVLRRRRVADLAAAYRTRLLRTLWPLPPPRTAVRLARLSILRT</sequence>
<feature type="transmembrane region" description="Helical" evidence="2">
    <location>
        <begin position="145"/>
        <end position="165"/>
    </location>
</feature>
<name>A0A367F9U2_9ACTN</name>
<reference evidence="3 4" key="1">
    <citation type="submission" date="2018-06" db="EMBL/GenBank/DDBJ databases">
        <title>Streptomyces reniochalinae sp. nov. and Streptomyces diacarnus sp. nov. from marine sponges.</title>
        <authorList>
            <person name="Li L."/>
        </authorList>
    </citation>
    <scope>NUCLEOTIDE SEQUENCE [LARGE SCALE GENOMIC DNA]</scope>
    <source>
        <strain evidence="3 4">LHW51701</strain>
    </source>
</reference>
<keyword evidence="2" id="KW-0812">Transmembrane</keyword>
<comment type="caution">
    <text evidence="3">The sequence shown here is derived from an EMBL/GenBank/DDBJ whole genome shotgun (WGS) entry which is preliminary data.</text>
</comment>
<keyword evidence="2" id="KW-1133">Transmembrane helix</keyword>
<feature type="region of interest" description="Disordered" evidence="1">
    <location>
        <begin position="109"/>
        <end position="135"/>
    </location>
</feature>
<gene>
    <name evidence="3" type="ORF">DTL70_07155</name>
</gene>
<dbReference type="Proteomes" id="UP000252914">
    <property type="component" value="Unassembled WGS sequence"/>
</dbReference>
<proteinExistence type="predicted"/>
<dbReference type="EMBL" id="QOIN01000034">
    <property type="protein sequence ID" value="RCG26457.1"/>
    <property type="molecule type" value="Genomic_DNA"/>
</dbReference>
<accession>A0A367F9U2</accession>
<dbReference type="AlphaFoldDB" id="A0A367F9U2"/>
<feature type="compositionally biased region" description="Gly residues" evidence="1">
    <location>
        <begin position="124"/>
        <end position="135"/>
    </location>
</feature>
<evidence type="ECO:0000256" key="2">
    <source>
        <dbReference type="SAM" id="Phobius"/>
    </source>
</evidence>
<protein>
    <submittedName>
        <fullName evidence="3">Uncharacterized protein</fullName>
    </submittedName>
</protein>
<organism evidence="3 4">
    <name type="scientific">Streptomyces diacarni</name>
    <dbReference type="NCBI Taxonomy" id="2800381"/>
    <lineage>
        <taxon>Bacteria</taxon>
        <taxon>Bacillati</taxon>
        <taxon>Actinomycetota</taxon>
        <taxon>Actinomycetes</taxon>
        <taxon>Kitasatosporales</taxon>
        <taxon>Streptomycetaceae</taxon>
        <taxon>Streptomyces</taxon>
    </lineage>
</organism>